<protein>
    <submittedName>
        <fullName evidence="1">Uncharacterized protein</fullName>
    </submittedName>
</protein>
<evidence type="ECO:0000313" key="2">
    <source>
        <dbReference type="Proteomes" id="UP001239111"/>
    </source>
</evidence>
<feature type="non-terminal residue" evidence="1">
    <location>
        <position position="108"/>
    </location>
</feature>
<name>A0ACC2NZ41_9HYME</name>
<evidence type="ECO:0000313" key="1">
    <source>
        <dbReference type="EMBL" id="KAJ8676387.1"/>
    </source>
</evidence>
<sequence>KSTTNMWGDWMGVVHGDEIEYVFGHPLNNSLNYKESERELSLRMITAYSRFATHGKPMLEEGDWPPYTRDQPYYYTFNAEKTGAMGKGPRTTACAFWNEFLPRLKGVP</sequence>
<gene>
    <name evidence="1" type="ORF">QAD02_012174</name>
</gene>
<reference evidence="1" key="1">
    <citation type="submission" date="2023-04" db="EMBL/GenBank/DDBJ databases">
        <title>A chromosome-level genome assembly of the parasitoid wasp Eretmocerus hayati.</title>
        <authorList>
            <person name="Zhong Y."/>
            <person name="Liu S."/>
            <person name="Liu Y."/>
        </authorList>
    </citation>
    <scope>NUCLEOTIDE SEQUENCE</scope>
    <source>
        <strain evidence="1">ZJU_SS_LIU_2023</strain>
    </source>
</reference>
<organism evidence="1 2">
    <name type="scientific">Eretmocerus hayati</name>
    <dbReference type="NCBI Taxonomy" id="131215"/>
    <lineage>
        <taxon>Eukaryota</taxon>
        <taxon>Metazoa</taxon>
        <taxon>Ecdysozoa</taxon>
        <taxon>Arthropoda</taxon>
        <taxon>Hexapoda</taxon>
        <taxon>Insecta</taxon>
        <taxon>Pterygota</taxon>
        <taxon>Neoptera</taxon>
        <taxon>Endopterygota</taxon>
        <taxon>Hymenoptera</taxon>
        <taxon>Apocrita</taxon>
        <taxon>Proctotrupomorpha</taxon>
        <taxon>Chalcidoidea</taxon>
        <taxon>Aphelinidae</taxon>
        <taxon>Aphelininae</taxon>
        <taxon>Eretmocerus</taxon>
    </lineage>
</organism>
<dbReference type="EMBL" id="CM056742">
    <property type="protein sequence ID" value="KAJ8676387.1"/>
    <property type="molecule type" value="Genomic_DNA"/>
</dbReference>
<accession>A0ACC2NZ41</accession>
<feature type="non-terminal residue" evidence="1">
    <location>
        <position position="1"/>
    </location>
</feature>
<proteinExistence type="predicted"/>
<keyword evidence="2" id="KW-1185">Reference proteome</keyword>
<comment type="caution">
    <text evidence="1">The sequence shown here is derived from an EMBL/GenBank/DDBJ whole genome shotgun (WGS) entry which is preliminary data.</text>
</comment>
<dbReference type="Proteomes" id="UP001239111">
    <property type="component" value="Chromosome 2"/>
</dbReference>